<evidence type="ECO:0000313" key="4">
    <source>
        <dbReference type="EMBL" id="KAA2369884.1"/>
    </source>
</evidence>
<feature type="signal peptide" evidence="3">
    <location>
        <begin position="1"/>
        <end position="26"/>
    </location>
</feature>
<evidence type="ECO:0000313" key="5">
    <source>
        <dbReference type="Proteomes" id="UP000323567"/>
    </source>
</evidence>
<sequence>MTRRRILLPLLLAALLCACAPSRRTAAVRNRAENDLRMQAFREELSMRDSLFFRALCEELHRSLDGERHLHRVVGEEIETVTREYDTSRQVDTLTGTPPLRRETIRRQRLTDSTREAGRVRQTERRIRSDTILGGGHTGQQLRTEGNTSRQEVAETDLTTARRRGLTWWQHALCIAGLLAVAYGSYRLFKHR</sequence>
<keyword evidence="3" id="KW-0732">Signal</keyword>
<dbReference type="PROSITE" id="PS51257">
    <property type="entry name" value="PROKAR_LIPOPROTEIN"/>
    <property type="match status" value="1"/>
</dbReference>
<organism evidence="4 5">
    <name type="scientific">Alistipes shahii</name>
    <dbReference type="NCBI Taxonomy" id="328814"/>
    <lineage>
        <taxon>Bacteria</taxon>
        <taxon>Pseudomonadati</taxon>
        <taxon>Bacteroidota</taxon>
        <taxon>Bacteroidia</taxon>
        <taxon>Bacteroidales</taxon>
        <taxon>Rikenellaceae</taxon>
        <taxon>Alistipes</taxon>
    </lineage>
</organism>
<evidence type="ECO:0000256" key="1">
    <source>
        <dbReference type="SAM" id="MobiDB-lite"/>
    </source>
</evidence>
<accession>A0A5B3G8H4</accession>
<dbReference type="AlphaFoldDB" id="A0A5B3G8H4"/>
<dbReference type="EMBL" id="VVXK01000011">
    <property type="protein sequence ID" value="KAA2369884.1"/>
    <property type="molecule type" value="Genomic_DNA"/>
</dbReference>
<feature type="chain" id="PRO_5022949066" evidence="3">
    <location>
        <begin position="27"/>
        <end position="192"/>
    </location>
</feature>
<feature type="transmembrane region" description="Helical" evidence="2">
    <location>
        <begin position="168"/>
        <end position="189"/>
    </location>
</feature>
<keyword evidence="2" id="KW-0812">Transmembrane</keyword>
<dbReference type="Proteomes" id="UP000323567">
    <property type="component" value="Unassembled WGS sequence"/>
</dbReference>
<keyword evidence="2" id="KW-0472">Membrane</keyword>
<dbReference type="RefSeq" id="WP_149887406.1">
    <property type="nucleotide sequence ID" value="NZ_DBEWHZ010000148.1"/>
</dbReference>
<evidence type="ECO:0000256" key="2">
    <source>
        <dbReference type="SAM" id="Phobius"/>
    </source>
</evidence>
<feature type="region of interest" description="Disordered" evidence="1">
    <location>
        <begin position="131"/>
        <end position="153"/>
    </location>
</feature>
<proteinExistence type="predicted"/>
<reference evidence="4 5" key="1">
    <citation type="journal article" date="2019" name="Nat. Med.">
        <title>A library of human gut bacterial isolates paired with longitudinal multiomics data enables mechanistic microbiome research.</title>
        <authorList>
            <person name="Poyet M."/>
            <person name="Groussin M."/>
            <person name="Gibbons S.M."/>
            <person name="Avila-Pacheco J."/>
            <person name="Jiang X."/>
            <person name="Kearney S.M."/>
            <person name="Perrotta A.R."/>
            <person name="Berdy B."/>
            <person name="Zhao S."/>
            <person name="Lieberman T.D."/>
            <person name="Swanson P.K."/>
            <person name="Smith M."/>
            <person name="Roesemann S."/>
            <person name="Alexander J.E."/>
            <person name="Rich S.A."/>
            <person name="Livny J."/>
            <person name="Vlamakis H."/>
            <person name="Clish C."/>
            <person name="Bullock K."/>
            <person name="Deik A."/>
            <person name="Scott J."/>
            <person name="Pierce K.A."/>
            <person name="Xavier R.J."/>
            <person name="Alm E.J."/>
        </authorList>
    </citation>
    <scope>NUCLEOTIDE SEQUENCE [LARGE SCALE GENOMIC DNA]</scope>
    <source>
        <strain evidence="4 5">BIOML-A2</strain>
    </source>
</reference>
<comment type="caution">
    <text evidence="4">The sequence shown here is derived from an EMBL/GenBank/DDBJ whole genome shotgun (WGS) entry which is preliminary data.</text>
</comment>
<gene>
    <name evidence="4" type="ORF">F2Y13_08855</name>
</gene>
<feature type="compositionally biased region" description="Polar residues" evidence="1">
    <location>
        <begin position="139"/>
        <end position="151"/>
    </location>
</feature>
<protein>
    <submittedName>
        <fullName evidence="4">Uncharacterized protein</fullName>
    </submittedName>
</protein>
<evidence type="ECO:0000256" key="3">
    <source>
        <dbReference type="SAM" id="SignalP"/>
    </source>
</evidence>
<keyword evidence="2" id="KW-1133">Transmembrane helix</keyword>
<name>A0A5B3G8H4_9BACT</name>